<proteinExistence type="predicted"/>
<organism evidence="2 3">
    <name type="scientific">Nostoc punctiforme NIES-2108</name>
    <dbReference type="NCBI Taxonomy" id="1356359"/>
    <lineage>
        <taxon>Bacteria</taxon>
        <taxon>Bacillati</taxon>
        <taxon>Cyanobacteriota</taxon>
        <taxon>Cyanophyceae</taxon>
        <taxon>Nostocales</taxon>
        <taxon>Nostocaceae</taxon>
        <taxon>Nostoc</taxon>
    </lineage>
</organism>
<dbReference type="Proteomes" id="UP000252085">
    <property type="component" value="Unassembled WGS sequence"/>
</dbReference>
<dbReference type="PROSITE" id="PS50943">
    <property type="entry name" value="HTH_CROC1"/>
    <property type="match status" value="1"/>
</dbReference>
<evidence type="ECO:0000313" key="2">
    <source>
        <dbReference type="EMBL" id="RCJ41983.1"/>
    </source>
</evidence>
<dbReference type="EMBL" id="LXQE01000025">
    <property type="protein sequence ID" value="RCJ41983.1"/>
    <property type="molecule type" value="Genomic_DNA"/>
</dbReference>
<evidence type="ECO:0000313" key="3">
    <source>
        <dbReference type="Proteomes" id="UP000252085"/>
    </source>
</evidence>
<comment type="caution">
    <text evidence="2">The sequence shown here is derived from an EMBL/GenBank/DDBJ whole genome shotgun (WGS) entry which is preliminary data.</text>
</comment>
<protein>
    <recommendedName>
        <fullName evidence="1">HTH cro/C1-type domain-containing protein</fullName>
    </recommendedName>
</protein>
<dbReference type="SUPFAM" id="SSF47413">
    <property type="entry name" value="lambda repressor-like DNA-binding domains"/>
    <property type="match status" value="1"/>
</dbReference>
<name>A0A367S1Y2_NOSPU</name>
<dbReference type="InterPro" id="IPR010982">
    <property type="entry name" value="Lambda_DNA-bd_dom_sf"/>
</dbReference>
<sequence>MAKEVVLVDISYISRFAWNEQMAKRLREMRGKMSRDALAVKAGFSRSFIHNLEWGNAANRPESIDKKDALAICQALEIPIWQLYPALALDVDNLQKICSSLLTNVNTV</sequence>
<feature type="domain" description="HTH cro/C1-type" evidence="1">
    <location>
        <begin position="24"/>
        <end position="83"/>
    </location>
</feature>
<dbReference type="AlphaFoldDB" id="A0A367S1Y2"/>
<accession>A0A367S1Y2</accession>
<dbReference type="Gene3D" id="1.10.260.40">
    <property type="entry name" value="lambda repressor-like DNA-binding domains"/>
    <property type="match status" value="1"/>
</dbReference>
<gene>
    <name evidence="2" type="ORF">A6769_38425</name>
</gene>
<evidence type="ECO:0000259" key="1">
    <source>
        <dbReference type="PROSITE" id="PS50943"/>
    </source>
</evidence>
<dbReference type="SMART" id="SM00530">
    <property type="entry name" value="HTH_XRE"/>
    <property type="match status" value="1"/>
</dbReference>
<reference evidence="2 3" key="1">
    <citation type="submission" date="2016-04" db="EMBL/GenBank/DDBJ databases">
        <authorList>
            <person name="Evans L.H."/>
            <person name="Alamgir A."/>
            <person name="Owens N."/>
            <person name="Weber N.D."/>
            <person name="Virtaneva K."/>
            <person name="Barbian K."/>
            <person name="Babar A."/>
            <person name="Rosenke K."/>
        </authorList>
    </citation>
    <scope>NUCLEOTIDE SEQUENCE [LARGE SCALE GENOMIC DNA]</scope>
    <source>
        <strain evidence="2">NIES-2108</strain>
    </source>
</reference>
<dbReference type="InterPro" id="IPR001387">
    <property type="entry name" value="Cro/C1-type_HTH"/>
</dbReference>
<dbReference type="GO" id="GO:0003677">
    <property type="term" value="F:DNA binding"/>
    <property type="evidence" value="ECO:0007669"/>
    <property type="project" value="InterPro"/>
</dbReference>
<dbReference type="CDD" id="cd00093">
    <property type="entry name" value="HTH_XRE"/>
    <property type="match status" value="1"/>
</dbReference>